<evidence type="ECO:0000259" key="1">
    <source>
        <dbReference type="Pfam" id="PF03281"/>
    </source>
</evidence>
<dbReference type="EMBL" id="JARBDR010000214">
    <property type="protein sequence ID" value="KAJ8317837.1"/>
    <property type="molecule type" value="Genomic_DNA"/>
</dbReference>
<dbReference type="Proteomes" id="UP001217089">
    <property type="component" value="Unassembled WGS sequence"/>
</dbReference>
<evidence type="ECO:0000313" key="2">
    <source>
        <dbReference type="EMBL" id="KAJ8317837.1"/>
    </source>
</evidence>
<keyword evidence="3" id="KW-1185">Reference proteome</keyword>
<accession>A0ABQ9FMH8</accession>
<proteinExistence type="predicted"/>
<sequence length="418" mass="48173">MSNDEDIEKMNTTQEAELIHINDCNNEDIFGLLELFYGSEEQLRIRRFSTIFAEKILTAIHRKPCFFGGSYGEGVRYPSSDIDKLHEVNDIFRIFFHYASETGAPYDAVSPDESVHVQIAGNAEFPGVVTLQLINEESFYSKSISSRQIFIEQDGKYFLSSQKFVRSWLSERGQYIHGPCTSGELGELEYDNAFGFHCEFWAKEALQWISRERVYPNKELIESIISKGIDLVPVGSKLSPDSDREWRISFCKAERLLNIKSCLFDVMFPNVISSYFIKTVIFWVMEENVIFELNIFYGVKEKPTTYGAREIMESNKDFDSFDEISYCALYIDQAFDTCRSVDEITNILLLLIQIVPDVSSETTKDEHIEWMSNALEKYLLLAYGIANHAITSEKDMKHKQTKVVYDAIENVLIEGQSY</sequence>
<evidence type="ECO:0000313" key="3">
    <source>
        <dbReference type="Proteomes" id="UP001217089"/>
    </source>
</evidence>
<gene>
    <name evidence="2" type="ORF">KUTeg_002928</name>
</gene>
<name>A0ABQ9FMH8_TEGGR</name>
<comment type="caution">
    <text evidence="2">The sequence shown here is derived from an EMBL/GenBank/DDBJ whole genome shotgun (WGS) entry which is preliminary data.</text>
</comment>
<protein>
    <recommendedName>
        <fullName evidence="1">Mab-21-like nucleotidyltransferase domain-containing protein</fullName>
    </recommendedName>
</protein>
<dbReference type="InterPro" id="IPR046903">
    <property type="entry name" value="Mab-21-like_nuc_Trfase"/>
</dbReference>
<feature type="domain" description="Mab-21-like nucleotidyltransferase" evidence="1">
    <location>
        <begin position="194"/>
        <end position="257"/>
    </location>
</feature>
<reference evidence="2 3" key="1">
    <citation type="submission" date="2022-12" db="EMBL/GenBank/DDBJ databases">
        <title>Chromosome-level genome of Tegillarca granosa.</title>
        <authorList>
            <person name="Kim J."/>
        </authorList>
    </citation>
    <scope>NUCLEOTIDE SEQUENCE [LARGE SCALE GENOMIC DNA]</scope>
    <source>
        <strain evidence="2">Teg-2019</strain>
        <tissue evidence="2">Adductor muscle</tissue>
    </source>
</reference>
<dbReference type="Pfam" id="PF03281">
    <property type="entry name" value="Mab-21"/>
    <property type="match status" value="1"/>
</dbReference>
<organism evidence="2 3">
    <name type="scientific">Tegillarca granosa</name>
    <name type="common">Malaysian cockle</name>
    <name type="synonym">Anadara granosa</name>
    <dbReference type="NCBI Taxonomy" id="220873"/>
    <lineage>
        <taxon>Eukaryota</taxon>
        <taxon>Metazoa</taxon>
        <taxon>Spiralia</taxon>
        <taxon>Lophotrochozoa</taxon>
        <taxon>Mollusca</taxon>
        <taxon>Bivalvia</taxon>
        <taxon>Autobranchia</taxon>
        <taxon>Pteriomorphia</taxon>
        <taxon>Arcoida</taxon>
        <taxon>Arcoidea</taxon>
        <taxon>Arcidae</taxon>
        <taxon>Tegillarca</taxon>
    </lineage>
</organism>